<feature type="region of interest" description="Disordered" evidence="1">
    <location>
        <begin position="574"/>
        <end position="612"/>
    </location>
</feature>
<dbReference type="InParanoid" id="B7G946"/>
<accession>B7G946</accession>
<feature type="compositionally biased region" description="Polar residues" evidence="1">
    <location>
        <begin position="124"/>
        <end position="133"/>
    </location>
</feature>
<dbReference type="GO" id="GO:0005262">
    <property type="term" value="F:calcium channel activity"/>
    <property type="evidence" value="ECO:0007669"/>
    <property type="project" value="TreeGrafter"/>
</dbReference>
<feature type="compositionally biased region" description="Pro residues" evidence="1">
    <location>
        <begin position="53"/>
        <end position="62"/>
    </location>
</feature>
<organism evidence="2 3">
    <name type="scientific">Phaeodactylum tricornutum (strain CCAP 1055/1)</name>
    <dbReference type="NCBI Taxonomy" id="556484"/>
    <lineage>
        <taxon>Eukaryota</taxon>
        <taxon>Sar</taxon>
        <taxon>Stramenopiles</taxon>
        <taxon>Ochrophyta</taxon>
        <taxon>Bacillariophyta</taxon>
        <taxon>Bacillariophyceae</taxon>
        <taxon>Bacillariophycidae</taxon>
        <taxon>Naviculales</taxon>
        <taxon>Phaeodactylaceae</taxon>
        <taxon>Phaeodactylum</taxon>
    </lineage>
</organism>
<evidence type="ECO:0000313" key="3">
    <source>
        <dbReference type="Proteomes" id="UP000000759"/>
    </source>
</evidence>
<evidence type="ECO:0000313" key="2">
    <source>
        <dbReference type="EMBL" id="EEC44757.1"/>
    </source>
</evidence>
<dbReference type="AlphaFoldDB" id="B7G946"/>
<dbReference type="PaxDb" id="2850-Phatr39605"/>
<feature type="compositionally biased region" description="Polar residues" evidence="1">
    <location>
        <begin position="161"/>
        <end position="173"/>
    </location>
</feature>
<dbReference type="OrthoDB" id="46580at2759"/>
<feature type="region of interest" description="Disordered" evidence="1">
    <location>
        <begin position="159"/>
        <end position="186"/>
    </location>
</feature>
<dbReference type="EMBL" id="CM000622">
    <property type="protein sequence ID" value="EEC44757.1"/>
    <property type="molecule type" value="Genomic_DNA"/>
</dbReference>
<dbReference type="STRING" id="556484.B7G946"/>
<feature type="compositionally biased region" description="Basic and acidic residues" evidence="1">
    <location>
        <begin position="1"/>
        <end position="12"/>
    </location>
</feature>
<dbReference type="GeneID" id="7195261"/>
<gene>
    <name evidence="2" type="ORF">PHATRDRAFT_39605</name>
</gene>
<dbReference type="eggNOG" id="KOG4629">
    <property type="taxonomic scope" value="Eukaryota"/>
</dbReference>
<keyword evidence="3" id="KW-1185">Reference proteome</keyword>
<reference evidence="2 3" key="1">
    <citation type="journal article" date="2008" name="Nature">
        <title>The Phaeodactylum genome reveals the evolutionary history of diatom genomes.</title>
        <authorList>
            <person name="Bowler C."/>
            <person name="Allen A.E."/>
            <person name="Badger J.H."/>
            <person name="Grimwood J."/>
            <person name="Jabbari K."/>
            <person name="Kuo A."/>
            <person name="Maheswari U."/>
            <person name="Martens C."/>
            <person name="Maumus F."/>
            <person name="Otillar R.P."/>
            <person name="Rayko E."/>
            <person name="Salamov A."/>
            <person name="Vandepoele K."/>
            <person name="Beszteri B."/>
            <person name="Gruber A."/>
            <person name="Heijde M."/>
            <person name="Katinka M."/>
            <person name="Mock T."/>
            <person name="Valentin K."/>
            <person name="Verret F."/>
            <person name="Berges J.A."/>
            <person name="Brownlee C."/>
            <person name="Cadoret J.P."/>
            <person name="Chiovitti A."/>
            <person name="Choi C.J."/>
            <person name="Coesel S."/>
            <person name="De Martino A."/>
            <person name="Detter J.C."/>
            <person name="Durkin C."/>
            <person name="Falciatore A."/>
            <person name="Fournet J."/>
            <person name="Haruta M."/>
            <person name="Huysman M.J."/>
            <person name="Jenkins B.D."/>
            <person name="Jiroutova K."/>
            <person name="Jorgensen R.E."/>
            <person name="Joubert Y."/>
            <person name="Kaplan A."/>
            <person name="Kroger N."/>
            <person name="Kroth P.G."/>
            <person name="La Roche J."/>
            <person name="Lindquist E."/>
            <person name="Lommer M."/>
            <person name="Martin-Jezequel V."/>
            <person name="Lopez P.J."/>
            <person name="Lucas S."/>
            <person name="Mangogna M."/>
            <person name="McGinnis K."/>
            <person name="Medlin L.K."/>
            <person name="Montsant A."/>
            <person name="Oudot-Le Secq M.P."/>
            <person name="Napoli C."/>
            <person name="Obornik M."/>
            <person name="Parker M.S."/>
            <person name="Petit J.L."/>
            <person name="Porcel B.M."/>
            <person name="Poulsen N."/>
            <person name="Robison M."/>
            <person name="Rychlewski L."/>
            <person name="Rynearson T.A."/>
            <person name="Schmutz J."/>
            <person name="Shapiro H."/>
            <person name="Siaut M."/>
            <person name="Stanley M."/>
            <person name="Sussman M.R."/>
            <person name="Taylor A.R."/>
            <person name="Vardi A."/>
            <person name="von Dassow P."/>
            <person name="Vyverman W."/>
            <person name="Willis A."/>
            <person name="Wyrwicz L.S."/>
            <person name="Rokhsar D.S."/>
            <person name="Weissenbach J."/>
            <person name="Armbrust E.V."/>
            <person name="Green B.R."/>
            <person name="Van de Peer Y."/>
            <person name="Grigoriev I.V."/>
        </authorList>
    </citation>
    <scope>NUCLEOTIDE SEQUENCE [LARGE SCALE GENOMIC DNA]</scope>
    <source>
        <strain evidence="2 3">CCAP 1055/1</strain>
    </source>
</reference>
<dbReference type="RefSeq" id="XP_002183575.1">
    <property type="nucleotide sequence ID" value="XM_002183539.1"/>
</dbReference>
<dbReference type="GO" id="GO:0006874">
    <property type="term" value="P:intracellular calcium ion homeostasis"/>
    <property type="evidence" value="ECO:0007669"/>
    <property type="project" value="TreeGrafter"/>
</dbReference>
<feature type="compositionally biased region" description="Polar residues" evidence="1">
    <location>
        <begin position="17"/>
        <end position="52"/>
    </location>
</feature>
<name>B7G946_PHATC</name>
<feature type="region of interest" description="Disordered" evidence="1">
    <location>
        <begin position="1"/>
        <end position="80"/>
    </location>
</feature>
<dbReference type="HOGENOM" id="CLU_242123_0_0_1"/>
<dbReference type="Proteomes" id="UP000000759">
    <property type="component" value="Chromosome 20"/>
</dbReference>
<sequence length="1062" mass="118845">MKPTNTEEERQRPPTHPKSTTVAPESRDAGTNYTSGVPNATSAADPSSNASTYPPPPPPPYPFAVEERAGRGVLSSVEKRRQHVRTASGEQWHAAVPGERPPLGGNVPFQRMYNSMATPPAPMSRTSSTASSTDEAKSARQKFQDIARKVRMLNLVAPGNAHTNHGLTSPNGSTSGGSRGHRKTASRAHALLDSIQEATEDDESRSNCGNVFFEGVGGDALTQGESHFSVEATDADRLVAGAIQVEKLFATNDTGSTSSTEELQDADHDGGALPDYEEQVPLRDHNERYGSLDEFSNGGSKYPRRVVKKRTDRYSSKRLLRRIAKMCHPFTLLQALWHTILHSYFVTLSLPAFVAAWVVYYHLGNPNLEFMPGHASVAWWLIFVGRQCITLELARLTQWLLVDKIILGTRVAVKCLGPLPTLYAIQAKGWPIMLALWAIADLFLLHGDNRFQQHWFYFTGISIFKDANSGVYILTSPTYLRMLLSMLVAGLATAGKRTAVAMYFGRRTFSEFKPRLEKILREVVLLSETAELAQEAERVSYGVGQTGETLEIDLNRQDSRVQFMDDVSWTTDRNLVKNSGRGNAMDESSDDESEDRHSPANLKRRRSESLNDAMMEKTESGSFRVSDLLENWEEPVNKLDKSLNASINDILKFRRALTFMDEQHPFGDAFGPAASRNDVISSAQQVYQRLLKMTPESIMLNCDVFTMLADEDEGATTNLAKRKALRKLFRPDANNELSQLAFIQSCDSLYKKLRFFRASVGNASVIDHALETIIDFLFNFILALALLSLMRFNPWPLLVSVSTLLVSVSFAVGSSASKYIEGILLIAARRPYDLGDRIYMLDPSVLNSNDGLFWSWFIEDINLFQTTVRYAGTNEVATINNGSIANLRIVNANRSPNAVVWFQLPFHISVLEEKRMDRTRVALEKYAHARPRSWHSFSYCRVDEVHVELEKLMVTIGFQHRTSWQDLGRILMDKADLMCYVYQLTKDLGVDYEELPQRDLVYYSGLLKSGGVRNYRKGLVNPLNIQNSVEGEVPIRQSSSAASTRTNDTDSVNRAFLANLRL</sequence>
<evidence type="ECO:0000256" key="1">
    <source>
        <dbReference type="SAM" id="MobiDB-lite"/>
    </source>
</evidence>
<feature type="region of interest" description="Disordered" evidence="1">
    <location>
        <begin position="253"/>
        <end position="272"/>
    </location>
</feature>
<dbReference type="PANTHER" id="PTHR31323">
    <property type="entry name" value="MECHANOSENSITIVE ION CHANNEL PROTEIN MSY2"/>
    <property type="match status" value="1"/>
</dbReference>
<feature type="region of interest" description="Disordered" evidence="1">
    <location>
        <begin position="118"/>
        <end position="140"/>
    </location>
</feature>
<protein>
    <submittedName>
        <fullName evidence="2">Uncharacterized protein</fullName>
    </submittedName>
</protein>
<dbReference type="KEGG" id="pti:PHATRDRAFT_39605"/>
<proteinExistence type="predicted"/>
<dbReference type="PANTHER" id="PTHR31323:SF1">
    <property type="entry name" value="MECHANOSENSITIVE ION CHANNEL PROTEIN"/>
    <property type="match status" value="1"/>
</dbReference>
<reference evidence="3" key="2">
    <citation type="submission" date="2008-08" db="EMBL/GenBank/DDBJ databases">
        <authorList>
            <consortium name="Diatom Consortium"/>
            <person name="Grigoriev I."/>
            <person name="Grimwood J."/>
            <person name="Kuo A."/>
            <person name="Otillar R.P."/>
            <person name="Salamov A."/>
            <person name="Detter J.C."/>
            <person name="Lindquist E."/>
            <person name="Shapiro H."/>
            <person name="Lucas S."/>
            <person name="Glavina del Rio T."/>
            <person name="Pitluck S."/>
            <person name="Rokhsar D."/>
            <person name="Bowler C."/>
        </authorList>
    </citation>
    <scope>GENOME REANNOTATION</scope>
    <source>
        <strain evidence="3">CCAP 1055/1</strain>
    </source>
</reference>